<protein>
    <recommendedName>
        <fullName evidence="8">TKL protein kinase</fullName>
    </recommendedName>
</protein>
<feature type="domain" description="Protein kinase" evidence="4">
    <location>
        <begin position="250"/>
        <end position="515"/>
    </location>
</feature>
<name>A0AAD5LCX5_PYTIN</name>
<proteinExistence type="predicted"/>
<dbReference type="Pfam" id="PF07714">
    <property type="entry name" value="PK_Tyr_Ser-Thr"/>
    <property type="match status" value="1"/>
</dbReference>
<dbReference type="Gene3D" id="2.30.42.10">
    <property type="match status" value="1"/>
</dbReference>
<dbReference type="SMART" id="SM00228">
    <property type="entry name" value="PDZ"/>
    <property type="match status" value="1"/>
</dbReference>
<dbReference type="EMBL" id="JAKCXM010000453">
    <property type="protein sequence ID" value="KAJ0393875.1"/>
    <property type="molecule type" value="Genomic_DNA"/>
</dbReference>
<evidence type="ECO:0008006" key="8">
    <source>
        <dbReference type="Google" id="ProtNLM"/>
    </source>
</evidence>
<dbReference type="InterPro" id="IPR013320">
    <property type="entry name" value="ConA-like_dom_sf"/>
</dbReference>
<evidence type="ECO:0000259" key="5">
    <source>
        <dbReference type="PROSITE" id="PS50106"/>
    </source>
</evidence>
<dbReference type="SUPFAM" id="SSF56112">
    <property type="entry name" value="Protein kinase-like (PK-like)"/>
    <property type="match status" value="1"/>
</dbReference>
<dbReference type="Pfam" id="PF13385">
    <property type="entry name" value="Laminin_G_3"/>
    <property type="match status" value="1"/>
</dbReference>
<dbReference type="GO" id="GO:0005524">
    <property type="term" value="F:ATP binding"/>
    <property type="evidence" value="ECO:0007669"/>
    <property type="project" value="UniProtKB-KW"/>
</dbReference>
<feature type="region of interest" description="Disordered" evidence="3">
    <location>
        <begin position="50"/>
        <end position="74"/>
    </location>
</feature>
<dbReference type="InterPro" id="IPR011009">
    <property type="entry name" value="Kinase-like_dom_sf"/>
</dbReference>
<accession>A0AAD5LCX5</accession>
<dbReference type="InterPro" id="IPR036034">
    <property type="entry name" value="PDZ_sf"/>
</dbReference>
<dbReference type="PROSITE" id="PS50011">
    <property type="entry name" value="PROTEIN_KINASE_DOM"/>
    <property type="match status" value="1"/>
</dbReference>
<dbReference type="Gene3D" id="2.60.120.200">
    <property type="match status" value="1"/>
</dbReference>
<gene>
    <name evidence="6" type="ORF">P43SY_007243</name>
</gene>
<evidence type="ECO:0000256" key="1">
    <source>
        <dbReference type="ARBA" id="ARBA00022741"/>
    </source>
</evidence>
<sequence length="919" mass="100192">MGDAPLEELLALALQSHEARQLWQSAVKRLRVVLRCVEYAAATRRRSSAESIGSSSSCGDIHSNNSDSHNSGSGSALLLQQRQCLHRAQEQLRALVARTARRLRHVATADALLERLTDSRRRLAWLRDLHDRLDEIVATTRLQHADVGQSWRSAWAADCAAMEAQLRTELLGGGAWLEQLRESPARQREALVTLRLAIAESKSEGETKPEDRAVSSTLLLQQAFRKVLSLAGVAVPSTPPWQLLPSELTIDKRHALPGGRGVHVHRATWGPEDTPVIVKQAGHPGDRLAPRLEAEATHWHRFDHPNVLRLLGGSCVSSPPFLVLENTERSMDDALLLDGQASATVALRWLLQAARGLAYLHDTHQVVHGDVQLAHLYVDATGAAKIAALSGFFCVAPSNQDRDDGDCGTALDDDRSVRWEAPERLQDLSAPATPASDVFAFGVCMWEALSHGELPWGTASDASVRDRVLQGERLPRPPGNDVSDGLWALLQATWQADPAARPSMAALVSQLQPLVVCSDGAKAKREDGACTRSLHRRPTGTSRDEIDIDELESLRFTTLSSLLDAQCTGDDTLSTPPSYAVTLHQHWLGVRVNSIGRHVVVSRFVRSADGEQGELERSGLVRLGDVLRAVNGRSVAGMDRQQVGAMIQRTRRPVELMFERDPELLAECLQFDGLDRLRATALRCCDQRSVVPLNSSLEQLLGPAGDAFTVGAWFSLSDKEDVVFGGVLLGAQDARWDDALAGPPLLHEPLLMVDARGDLSCSFVCDDRPVRVQSDLFANRWYHVAVSFCGEMLSVFVDGVLRHHAPASPRAKAWAGLRHVNVGTGYTSRLAHALAVTEPKAAAGGGGGGWYDFHGLVSDVAVWRHALSDTQVQQLVRGADDCVAPPAFGLRRDQGKTVMRATRRVLASRPHHVVAQTYG</sequence>
<dbReference type="PROSITE" id="PS50106">
    <property type="entry name" value="PDZ"/>
    <property type="match status" value="1"/>
</dbReference>
<evidence type="ECO:0000313" key="7">
    <source>
        <dbReference type="Proteomes" id="UP001209570"/>
    </source>
</evidence>
<dbReference type="AlphaFoldDB" id="A0AAD5LCX5"/>
<dbReference type="InterPro" id="IPR001478">
    <property type="entry name" value="PDZ"/>
</dbReference>
<organism evidence="6 7">
    <name type="scientific">Pythium insidiosum</name>
    <name type="common">Pythiosis disease agent</name>
    <dbReference type="NCBI Taxonomy" id="114742"/>
    <lineage>
        <taxon>Eukaryota</taxon>
        <taxon>Sar</taxon>
        <taxon>Stramenopiles</taxon>
        <taxon>Oomycota</taxon>
        <taxon>Peronosporomycetes</taxon>
        <taxon>Pythiales</taxon>
        <taxon>Pythiaceae</taxon>
        <taxon>Pythium</taxon>
    </lineage>
</organism>
<dbReference type="Gene3D" id="1.10.510.10">
    <property type="entry name" value="Transferase(Phosphotransferase) domain 1"/>
    <property type="match status" value="1"/>
</dbReference>
<feature type="domain" description="PDZ" evidence="5">
    <location>
        <begin position="588"/>
        <end position="662"/>
    </location>
</feature>
<keyword evidence="7" id="KW-1185">Reference proteome</keyword>
<dbReference type="SUPFAM" id="SSF50156">
    <property type="entry name" value="PDZ domain-like"/>
    <property type="match status" value="1"/>
</dbReference>
<evidence type="ECO:0000256" key="2">
    <source>
        <dbReference type="ARBA" id="ARBA00022840"/>
    </source>
</evidence>
<comment type="caution">
    <text evidence="6">The sequence shown here is derived from an EMBL/GenBank/DDBJ whole genome shotgun (WGS) entry which is preliminary data.</text>
</comment>
<evidence type="ECO:0000256" key="3">
    <source>
        <dbReference type="SAM" id="MobiDB-lite"/>
    </source>
</evidence>
<dbReference type="Proteomes" id="UP001209570">
    <property type="component" value="Unassembled WGS sequence"/>
</dbReference>
<dbReference type="SUPFAM" id="SSF49899">
    <property type="entry name" value="Concanavalin A-like lectins/glucanases"/>
    <property type="match status" value="1"/>
</dbReference>
<keyword evidence="2" id="KW-0067">ATP-binding</keyword>
<dbReference type="GO" id="GO:0004672">
    <property type="term" value="F:protein kinase activity"/>
    <property type="evidence" value="ECO:0007669"/>
    <property type="project" value="InterPro"/>
</dbReference>
<dbReference type="InterPro" id="IPR050198">
    <property type="entry name" value="Non-receptor_tyrosine_kinases"/>
</dbReference>
<dbReference type="InterPro" id="IPR001245">
    <property type="entry name" value="Ser-Thr/Tyr_kinase_cat_dom"/>
</dbReference>
<reference evidence="6" key="1">
    <citation type="submission" date="2021-12" db="EMBL/GenBank/DDBJ databases">
        <title>Prjna785345.</title>
        <authorList>
            <person name="Rujirawat T."/>
            <person name="Krajaejun T."/>
        </authorList>
    </citation>
    <scope>NUCLEOTIDE SEQUENCE</scope>
    <source>
        <strain evidence="6">Pi057C3</strain>
    </source>
</reference>
<keyword evidence="1" id="KW-0547">Nucleotide-binding</keyword>
<evidence type="ECO:0000313" key="6">
    <source>
        <dbReference type="EMBL" id="KAJ0393875.1"/>
    </source>
</evidence>
<dbReference type="PANTHER" id="PTHR24418">
    <property type="entry name" value="TYROSINE-PROTEIN KINASE"/>
    <property type="match status" value="1"/>
</dbReference>
<dbReference type="InterPro" id="IPR000719">
    <property type="entry name" value="Prot_kinase_dom"/>
</dbReference>
<evidence type="ECO:0000259" key="4">
    <source>
        <dbReference type="PROSITE" id="PS50011"/>
    </source>
</evidence>